<organism evidence="1 2">
    <name type="scientific">Fontibacillus panacisegetis</name>
    <dbReference type="NCBI Taxonomy" id="670482"/>
    <lineage>
        <taxon>Bacteria</taxon>
        <taxon>Bacillati</taxon>
        <taxon>Bacillota</taxon>
        <taxon>Bacilli</taxon>
        <taxon>Bacillales</taxon>
        <taxon>Paenibacillaceae</taxon>
        <taxon>Fontibacillus</taxon>
    </lineage>
</organism>
<protein>
    <submittedName>
        <fullName evidence="1">Uncharacterized protein</fullName>
    </submittedName>
</protein>
<dbReference type="AlphaFoldDB" id="A0A1G7J9F1"/>
<dbReference type="STRING" id="670482.SAMN04488542_10755"/>
<dbReference type="RefSeq" id="WP_091228331.1">
    <property type="nucleotide sequence ID" value="NZ_FNBG01000007.1"/>
</dbReference>
<evidence type="ECO:0000313" key="1">
    <source>
        <dbReference type="EMBL" id="SDF21109.1"/>
    </source>
</evidence>
<proteinExistence type="predicted"/>
<reference evidence="1 2" key="1">
    <citation type="submission" date="2016-10" db="EMBL/GenBank/DDBJ databases">
        <authorList>
            <person name="de Groot N.N."/>
        </authorList>
    </citation>
    <scope>NUCLEOTIDE SEQUENCE [LARGE SCALE GENOMIC DNA]</scope>
    <source>
        <strain evidence="1 2">DSM 28129</strain>
    </source>
</reference>
<dbReference type="Proteomes" id="UP000198972">
    <property type="component" value="Unassembled WGS sequence"/>
</dbReference>
<sequence>MGLLYEIIHHSSKQQYEKKSFPKLLVDKVISVSSGTADRKLREYMLQEKAATHSTSTNMI</sequence>
<keyword evidence="2" id="KW-1185">Reference proteome</keyword>
<accession>A0A1G7J9F1</accession>
<name>A0A1G7J9F1_9BACL</name>
<evidence type="ECO:0000313" key="2">
    <source>
        <dbReference type="Proteomes" id="UP000198972"/>
    </source>
</evidence>
<gene>
    <name evidence="1" type="ORF">SAMN04488542_10755</name>
</gene>
<dbReference type="EMBL" id="FNBG01000007">
    <property type="protein sequence ID" value="SDF21109.1"/>
    <property type="molecule type" value="Genomic_DNA"/>
</dbReference>